<accession>A0A251TQ97</accession>
<name>A0A251TQ97_HELAN</name>
<reference evidence="2" key="3">
    <citation type="submission" date="2020-06" db="EMBL/GenBank/DDBJ databases">
        <title>Helianthus annuus Genome sequencing and assembly Release 2.</title>
        <authorList>
            <person name="Gouzy J."/>
            <person name="Langlade N."/>
            <person name="Munos S."/>
        </authorList>
    </citation>
    <scope>NUCLEOTIDE SEQUENCE</scope>
    <source>
        <tissue evidence="2">Leaves</tissue>
    </source>
</reference>
<feature type="transmembrane region" description="Helical" evidence="1">
    <location>
        <begin position="392"/>
        <end position="414"/>
    </location>
</feature>
<dbReference type="OrthoDB" id="1915303at2759"/>
<feature type="transmembrane region" description="Helical" evidence="1">
    <location>
        <begin position="147"/>
        <end position="171"/>
    </location>
</feature>
<evidence type="ECO:0000313" key="2">
    <source>
        <dbReference type="EMBL" id="KAF5788402.1"/>
    </source>
</evidence>
<dbReference type="Gramene" id="mRNA:HanXRQr2_Chr10g0463611">
    <property type="protein sequence ID" value="CDS:HanXRQr2_Chr10g0463611.1"/>
    <property type="gene ID" value="HanXRQr2_Chr10g0463611"/>
</dbReference>
<feature type="transmembrane region" description="Helical" evidence="1">
    <location>
        <begin position="177"/>
        <end position="204"/>
    </location>
</feature>
<dbReference type="EMBL" id="CM007899">
    <property type="protein sequence ID" value="OTG13064.1"/>
    <property type="molecule type" value="Genomic_DNA"/>
</dbReference>
<sequence>MGHQSTNDLLEQLDKLLNVYDFSNTTRTSLLGCVNLIYQSDLEETYSKPMLWIGLYIALASLVCILAMVADLIHGLRSRQLWFPCKYFRINAAFLTLISIAMKLPVDLSGSMPGVVDQTAKLGSMAFMCTMMANLLPCLATMNNDELLSNITALCVLVITLVVNVCIQIQTGVLDSLSAIVAIMYVTWLLELLLLHLCSSLAIVKSKQIIESKYQKRHDAASEDIQQSSGRLLTVEKLQKHVRNHWIMAASGSPQFITACSPAASASGVICALITGLHALTMLVGIMGMKEKDYQSVYKWSMMVILIVQSIGVVIGAIAPLSRCFATLSFKVSSKIILNHFKVFKVESYWTWKLYDWKHGGIHEFRSRNLEVIIETLKKLILSLCIKFQKGVVVMCKITALAPFLFMICVLYCFRCMKWLLKAVFTSLGKKFEKLERNNDLRPYVLQLDDDIELAERTLVGLIKYVNQFMEKGAKSSPDNLMKLLKKSTRDFQGVQKFDHIDHDVPSKVDYQDCWRLPVVTLTAIAVSLPAIEKEEVDSLLESVREGLVYVTIVEKGLNATDNHVSAQKATETLWREIRLGKKWLGNELQDPALQMNTAGQIVEWLRDRAKNMAFTKETSKNNIGGPNDDPITRSICAYSMYRITETILLAYHTNNDATVSQKELFDTLSSMIADIIAACLTNLPQVIRMKCHTCAIEEREASVKDAAQLLGETTQIIGILQDHYIPNMDPSDMPYLDKWRSYLSNP</sequence>
<dbReference type="EMBL" id="MNCJ02000325">
    <property type="protein sequence ID" value="KAF5788402.1"/>
    <property type="molecule type" value="Genomic_DNA"/>
</dbReference>
<dbReference type="InParanoid" id="A0A251TQ97"/>
<evidence type="ECO:0000256" key="1">
    <source>
        <dbReference type="SAM" id="Phobius"/>
    </source>
</evidence>
<keyword evidence="4" id="KW-1185">Reference proteome</keyword>
<reference evidence="3" key="2">
    <citation type="submission" date="2017-02" db="EMBL/GenBank/DDBJ databases">
        <title>Sunflower complete genome.</title>
        <authorList>
            <person name="Langlade N."/>
            <person name="Munos S."/>
        </authorList>
    </citation>
    <scope>NUCLEOTIDE SEQUENCE [LARGE SCALE GENOMIC DNA]</scope>
    <source>
        <tissue evidence="3">Leaves</tissue>
    </source>
</reference>
<gene>
    <name evidence="3" type="ORF">HannXRQ_Chr10g0316541</name>
    <name evidence="2" type="ORF">HanXRQr2_Chr10g0463611</name>
</gene>
<feature type="transmembrane region" description="Helical" evidence="1">
    <location>
        <begin position="263"/>
        <end position="288"/>
    </location>
</feature>
<feature type="transmembrane region" description="Helical" evidence="1">
    <location>
        <begin position="81"/>
        <end position="102"/>
    </location>
</feature>
<protein>
    <submittedName>
        <fullName evidence="3">Uncharacterized protein</fullName>
    </submittedName>
</protein>
<dbReference type="PANTHER" id="PTHR35307">
    <property type="entry name" value="PROTEIN, PUTATIVE-RELATED"/>
    <property type="match status" value="1"/>
</dbReference>
<reference evidence="2" key="1">
    <citation type="journal article" date="2017" name="Nature">
        <title>The sunflower genome provides insights into oil metabolism, flowering and Asterid evolution.</title>
        <authorList>
            <person name="Badouin H."/>
            <person name="Gouzy J."/>
            <person name="Grassa C.J."/>
            <person name="Murat F."/>
            <person name="Staton S.E."/>
            <person name="Cottret L."/>
            <person name="Lelandais-Briere C."/>
            <person name="Owens G.L."/>
            <person name="Carrere S."/>
            <person name="Mayjonade B."/>
            <person name="Legrand L."/>
            <person name="Gill N."/>
            <person name="Kane N.C."/>
            <person name="Bowers J.E."/>
            <person name="Hubner S."/>
            <person name="Bellec A."/>
            <person name="Berard A."/>
            <person name="Berges H."/>
            <person name="Blanchet N."/>
            <person name="Boniface M.C."/>
            <person name="Brunel D."/>
            <person name="Catrice O."/>
            <person name="Chaidir N."/>
            <person name="Claudel C."/>
            <person name="Donnadieu C."/>
            <person name="Faraut T."/>
            <person name="Fievet G."/>
            <person name="Helmstetter N."/>
            <person name="King M."/>
            <person name="Knapp S.J."/>
            <person name="Lai Z."/>
            <person name="Le Paslier M.C."/>
            <person name="Lippi Y."/>
            <person name="Lorenzon L."/>
            <person name="Mandel J.R."/>
            <person name="Marage G."/>
            <person name="Marchand G."/>
            <person name="Marquand E."/>
            <person name="Bret-Mestries E."/>
            <person name="Morien E."/>
            <person name="Nambeesan S."/>
            <person name="Nguyen T."/>
            <person name="Pegot-Espagnet P."/>
            <person name="Pouilly N."/>
            <person name="Raftis F."/>
            <person name="Sallet E."/>
            <person name="Schiex T."/>
            <person name="Thomas J."/>
            <person name="Vandecasteele C."/>
            <person name="Vares D."/>
            <person name="Vear F."/>
            <person name="Vautrin S."/>
            <person name="Crespi M."/>
            <person name="Mangin B."/>
            <person name="Burke J.M."/>
            <person name="Salse J."/>
            <person name="Munos S."/>
            <person name="Vincourt P."/>
            <person name="Rieseberg L.H."/>
            <person name="Langlade N.B."/>
        </authorList>
    </citation>
    <scope>NUCLEOTIDE SEQUENCE</scope>
    <source>
        <tissue evidence="2">Leaves</tissue>
    </source>
</reference>
<dbReference type="PANTHER" id="PTHR35307:SF6">
    <property type="entry name" value="TRANSMEMBRANE PROTEIN"/>
    <property type="match status" value="1"/>
</dbReference>
<feature type="transmembrane region" description="Helical" evidence="1">
    <location>
        <begin position="122"/>
        <end position="140"/>
    </location>
</feature>
<feature type="transmembrane region" description="Helical" evidence="1">
    <location>
        <begin position="50"/>
        <end position="69"/>
    </location>
</feature>
<proteinExistence type="predicted"/>
<feature type="transmembrane region" description="Helical" evidence="1">
    <location>
        <begin position="300"/>
        <end position="321"/>
    </location>
</feature>
<dbReference type="OMA" id="TRSICAY"/>
<keyword evidence="1" id="KW-1133">Transmembrane helix</keyword>
<keyword evidence="1" id="KW-0472">Membrane</keyword>
<evidence type="ECO:0000313" key="3">
    <source>
        <dbReference type="EMBL" id="OTG13064.1"/>
    </source>
</evidence>
<organism evidence="3 4">
    <name type="scientific">Helianthus annuus</name>
    <name type="common">Common sunflower</name>
    <dbReference type="NCBI Taxonomy" id="4232"/>
    <lineage>
        <taxon>Eukaryota</taxon>
        <taxon>Viridiplantae</taxon>
        <taxon>Streptophyta</taxon>
        <taxon>Embryophyta</taxon>
        <taxon>Tracheophyta</taxon>
        <taxon>Spermatophyta</taxon>
        <taxon>Magnoliopsida</taxon>
        <taxon>eudicotyledons</taxon>
        <taxon>Gunneridae</taxon>
        <taxon>Pentapetalae</taxon>
        <taxon>asterids</taxon>
        <taxon>campanulids</taxon>
        <taxon>Asterales</taxon>
        <taxon>Asteraceae</taxon>
        <taxon>Asteroideae</taxon>
        <taxon>Heliantheae alliance</taxon>
        <taxon>Heliantheae</taxon>
        <taxon>Helianthus</taxon>
    </lineage>
</organism>
<evidence type="ECO:0000313" key="4">
    <source>
        <dbReference type="Proteomes" id="UP000215914"/>
    </source>
</evidence>
<keyword evidence="1" id="KW-0812">Transmembrane</keyword>
<dbReference type="AlphaFoldDB" id="A0A251TQ97"/>
<dbReference type="Proteomes" id="UP000215914">
    <property type="component" value="Chromosome 10"/>
</dbReference>